<dbReference type="InterPro" id="IPR050403">
    <property type="entry name" value="Myosin_RLC"/>
</dbReference>
<dbReference type="GO" id="GO:0005509">
    <property type="term" value="F:calcium ion binding"/>
    <property type="evidence" value="ECO:0007669"/>
    <property type="project" value="InterPro"/>
</dbReference>
<evidence type="ECO:0000256" key="1">
    <source>
        <dbReference type="ARBA" id="ARBA00022737"/>
    </source>
</evidence>
<reference evidence="4" key="1">
    <citation type="submission" date="2016-05" db="EMBL/GenBank/DDBJ databases">
        <title>Comparative genomics of biotechnologically important yeasts.</title>
        <authorList>
            <consortium name="DOE Joint Genome Institute"/>
            <person name="Riley R."/>
            <person name="Haridas S."/>
            <person name="Wolfe K.H."/>
            <person name="Lopes M.R."/>
            <person name="Hittinger C.T."/>
            <person name="Goker M."/>
            <person name="Salamov A."/>
            <person name="Wisecaver J."/>
            <person name="Long T.M."/>
            <person name="Aerts A.L."/>
            <person name="Barry K."/>
            <person name="Choi C."/>
            <person name="Clum A."/>
            <person name="Coughlan A.Y."/>
            <person name="Deshpande S."/>
            <person name="Douglass A.P."/>
            <person name="Hanson S.J."/>
            <person name="Klenk H.-P."/>
            <person name="Labutti K."/>
            <person name="Lapidus A."/>
            <person name="Lindquist E."/>
            <person name="Lipzen A."/>
            <person name="Meier-Kolthoff J.P."/>
            <person name="Ohm R.A."/>
            <person name="Otillar R.P."/>
            <person name="Pangilinan J."/>
            <person name="Peng Y."/>
            <person name="Rokas A."/>
            <person name="Rosa C.A."/>
            <person name="Scheuner C."/>
            <person name="Sibirny A.A."/>
            <person name="Slot J.C."/>
            <person name="Stielow J.B."/>
            <person name="Sun H."/>
            <person name="Kurtzman C.P."/>
            <person name="Blackwell M."/>
            <person name="Grigoriev I.V."/>
            <person name="Jeffries T.W."/>
        </authorList>
    </citation>
    <scope>NUCLEOTIDE SEQUENCE [LARGE SCALE GENOMIC DNA]</scope>
    <source>
        <strain evidence="4">DSM 1968</strain>
    </source>
</reference>
<evidence type="ECO:0000259" key="2">
    <source>
        <dbReference type="PROSITE" id="PS50222"/>
    </source>
</evidence>
<name>A0A1D2VJE7_9ASCO</name>
<accession>A0A1D2VJE7</accession>
<sequence length="198" mass="22563">MTTDITDIYSQLSQEQLTHLKDAFSAIDNDNDSLITEKDLIHTFKQLNKPINNEEINKMLSYSNDKEITFATFLSLMSSQLGELSSREELMKAFSVFDITSEDNTDVLNSKAKGHKKTLSSISNMISTYDNLDEEAGFKGNEKRKELKLDVEDLKENLRIVGMKEKDIDSALKGFIKVEMDGTEIFLAERFVNTIRDD</sequence>
<dbReference type="InterPro" id="IPR011992">
    <property type="entry name" value="EF-hand-dom_pair"/>
</dbReference>
<dbReference type="Proteomes" id="UP000095038">
    <property type="component" value="Unassembled WGS sequence"/>
</dbReference>
<keyword evidence="1" id="KW-0677">Repeat</keyword>
<dbReference type="PROSITE" id="PS50222">
    <property type="entry name" value="EF_HAND_2"/>
    <property type="match status" value="1"/>
</dbReference>
<evidence type="ECO:0000313" key="4">
    <source>
        <dbReference type="Proteomes" id="UP000095038"/>
    </source>
</evidence>
<proteinExistence type="predicted"/>
<dbReference type="InParanoid" id="A0A1D2VJE7"/>
<dbReference type="Gene3D" id="1.10.238.10">
    <property type="entry name" value="EF-hand"/>
    <property type="match status" value="1"/>
</dbReference>
<dbReference type="RefSeq" id="XP_020048056.1">
    <property type="nucleotide sequence ID" value="XM_020194465.1"/>
</dbReference>
<evidence type="ECO:0000313" key="3">
    <source>
        <dbReference type="EMBL" id="ODV61749.1"/>
    </source>
</evidence>
<keyword evidence="4" id="KW-1185">Reference proteome</keyword>
<feature type="domain" description="EF-hand" evidence="2">
    <location>
        <begin position="15"/>
        <end position="50"/>
    </location>
</feature>
<gene>
    <name evidence="3" type="ORF">ASCRUDRAFT_80162</name>
</gene>
<dbReference type="GeneID" id="30968101"/>
<dbReference type="EMBL" id="KV454478">
    <property type="protein sequence ID" value="ODV61749.1"/>
    <property type="molecule type" value="Genomic_DNA"/>
</dbReference>
<dbReference type="FunFam" id="1.10.238.10:FF:000003">
    <property type="entry name" value="Calmodulin A"/>
    <property type="match status" value="1"/>
</dbReference>
<dbReference type="PANTHER" id="PTHR23049">
    <property type="entry name" value="MYOSIN REGULATORY LIGHT CHAIN 2"/>
    <property type="match status" value="1"/>
</dbReference>
<protein>
    <submittedName>
        <fullName evidence="3">EF-hand</fullName>
    </submittedName>
</protein>
<dbReference type="InterPro" id="IPR002048">
    <property type="entry name" value="EF_hand_dom"/>
</dbReference>
<dbReference type="AlphaFoldDB" id="A0A1D2VJE7"/>
<dbReference type="STRING" id="1344418.A0A1D2VJE7"/>
<organism evidence="3 4">
    <name type="scientific">Ascoidea rubescens DSM 1968</name>
    <dbReference type="NCBI Taxonomy" id="1344418"/>
    <lineage>
        <taxon>Eukaryota</taxon>
        <taxon>Fungi</taxon>
        <taxon>Dikarya</taxon>
        <taxon>Ascomycota</taxon>
        <taxon>Saccharomycotina</taxon>
        <taxon>Saccharomycetes</taxon>
        <taxon>Ascoideaceae</taxon>
        <taxon>Ascoidea</taxon>
    </lineage>
</organism>
<dbReference type="OrthoDB" id="429467at2759"/>
<dbReference type="SUPFAM" id="SSF47473">
    <property type="entry name" value="EF-hand"/>
    <property type="match status" value="1"/>
</dbReference>